<organism evidence="1 2">
    <name type="scientific">Streptomyces diacarni</name>
    <dbReference type="NCBI Taxonomy" id="2800381"/>
    <lineage>
        <taxon>Bacteria</taxon>
        <taxon>Bacillati</taxon>
        <taxon>Actinomycetota</taxon>
        <taxon>Actinomycetes</taxon>
        <taxon>Kitasatosporales</taxon>
        <taxon>Streptomycetaceae</taxon>
        <taxon>Streptomyces</taxon>
    </lineage>
</organism>
<evidence type="ECO:0000313" key="2">
    <source>
        <dbReference type="Proteomes" id="UP000252914"/>
    </source>
</evidence>
<evidence type="ECO:0000313" key="1">
    <source>
        <dbReference type="EMBL" id="RCG19803.1"/>
    </source>
</evidence>
<protein>
    <submittedName>
        <fullName evidence="1">Uncharacterized protein</fullName>
    </submittedName>
</protein>
<gene>
    <name evidence="1" type="ORF">DTL70_24150</name>
</gene>
<proteinExistence type="predicted"/>
<dbReference type="AlphaFoldDB" id="A0A367EPB2"/>
<dbReference type="EMBL" id="QOIN01000048">
    <property type="protein sequence ID" value="RCG19803.1"/>
    <property type="molecule type" value="Genomic_DNA"/>
</dbReference>
<reference evidence="1 2" key="1">
    <citation type="submission" date="2018-06" db="EMBL/GenBank/DDBJ databases">
        <title>Streptomyces reniochalinae sp. nov. and Streptomyces diacarnus sp. nov. from marine sponges.</title>
        <authorList>
            <person name="Li L."/>
        </authorList>
    </citation>
    <scope>NUCLEOTIDE SEQUENCE [LARGE SCALE GENOMIC DNA]</scope>
    <source>
        <strain evidence="1 2">LHW51701</strain>
    </source>
</reference>
<dbReference type="Proteomes" id="UP000252914">
    <property type="component" value="Unassembled WGS sequence"/>
</dbReference>
<keyword evidence="2" id="KW-1185">Reference proteome</keyword>
<accession>A0A367EPB2</accession>
<name>A0A367EPB2_9ACTN</name>
<sequence>MTREPAPDRGAYVTDDATEQAVPHEPAWVGRVQAVLDEKTVRLVTPRGTEWTAHVDDLSEASAAQRAAYDAAVPHRAGVRA</sequence>
<comment type="caution">
    <text evidence="1">The sequence shown here is derived from an EMBL/GenBank/DDBJ whole genome shotgun (WGS) entry which is preliminary data.</text>
</comment>
<dbReference type="RefSeq" id="WP_114024058.1">
    <property type="nucleotide sequence ID" value="NZ_QOIN01000048.1"/>
</dbReference>